<protein>
    <submittedName>
        <fullName evidence="2">Uncharacterized protein</fullName>
    </submittedName>
</protein>
<dbReference type="InParanoid" id="A0A151GFU4"/>
<gene>
    <name evidence="2" type="ORF">DCS_07919</name>
</gene>
<evidence type="ECO:0000313" key="2">
    <source>
        <dbReference type="EMBL" id="KYK55954.1"/>
    </source>
</evidence>
<name>A0A151GFU4_DRECN</name>
<comment type="caution">
    <text evidence="2">The sequence shown here is derived from an EMBL/GenBank/DDBJ whole genome shotgun (WGS) entry which is preliminary data.</text>
</comment>
<proteinExistence type="predicted"/>
<organism evidence="2 3">
    <name type="scientific">Drechmeria coniospora</name>
    <name type="common">Nematophagous fungus</name>
    <name type="synonym">Meria coniospora</name>
    <dbReference type="NCBI Taxonomy" id="98403"/>
    <lineage>
        <taxon>Eukaryota</taxon>
        <taxon>Fungi</taxon>
        <taxon>Dikarya</taxon>
        <taxon>Ascomycota</taxon>
        <taxon>Pezizomycotina</taxon>
        <taxon>Sordariomycetes</taxon>
        <taxon>Hypocreomycetidae</taxon>
        <taxon>Hypocreales</taxon>
        <taxon>Ophiocordycipitaceae</taxon>
        <taxon>Drechmeria</taxon>
    </lineage>
</organism>
<sequence length="501" mass="55994">MQGSLRGGPRPQSGANNGAKAKAFVKQCTMASAKSTADRRRQANFLAAEEELLNRPPADRPLIQVNLVIPGKHMLPRNLDDPAALNAIRRTHRVWITRPQPNILVIHSDDTQRLQCALKDLNWTIHDMRRSDEIAVTRFVTQQPANMTEDVLVKVELNARPYMAGNSRTPDSGETLPVALGLFHELAGRVTSSAESLRRLTVDLKMRVNFGSLQVRRRKRTLGNEMTYADFAHMVSQYAIRGGAHLDKRLPDVQRANKVIQHIVNPAAGLYYPDMGVVRSRCTVLLKIQDHDLVSEAEVPFTENVGLSTPMLARPEPWPRLNWTVAAPDMKLDWNFEVGSFHTMEAVPHELRSLTEHLVLVPSDAGSNQTASLSIPKLVARGPGSNQVKETMLKVSILVPFQDTPYIVEISTTQAWAGMKTSTEPRTWWGMEFYGRNWDESINYMSPGNRKKDWGSGLQTIWPGDAPGLEPRFMSFLEHILQVQSAVGKVDFGQSTTETST</sequence>
<dbReference type="AlphaFoldDB" id="A0A151GFU4"/>
<dbReference type="Proteomes" id="UP000076580">
    <property type="component" value="Chromosome 03"/>
</dbReference>
<reference evidence="2 3" key="1">
    <citation type="journal article" date="2016" name="Sci. Rep.">
        <title>Insights into Adaptations to a Near-Obligate Nematode Endoparasitic Lifestyle from the Finished Genome of Drechmeria coniospora.</title>
        <authorList>
            <person name="Zhang L."/>
            <person name="Zhou Z."/>
            <person name="Guo Q."/>
            <person name="Fokkens L."/>
            <person name="Miskei M."/>
            <person name="Pocsi I."/>
            <person name="Zhang W."/>
            <person name="Chen M."/>
            <person name="Wang L."/>
            <person name="Sun Y."/>
            <person name="Donzelli B.G."/>
            <person name="Gibson D.M."/>
            <person name="Nelson D.R."/>
            <person name="Luo J.G."/>
            <person name="Rep M."/>
            <person name="Liu H."/>
            <person name="Yang S."/>
            <person name="Wang J."/>
            <person name="Krasnoff S.B."/>
            <person name="Xu Y."/>
            <person name="Molnar I."/>
            <person name="Lin M."/>
        </authorList>
    </citation>
    <scope>NUCLEOTIDE SEQUENCE [LARGE SCALE GENOMIC DNA]</scope>
    <source>
        <strain evidence="2 3">ARSEF 6962</strain>
    </source>
</reference>
<evidence type="ECO:0000313" key="3">
    <source>
        <dbReference type="Proteomes" id="UP000076580"/>
    </source>
</evidence>
<dbReference type="EMBL" id="LAYC01000003">
    <property type="protein sequence ID" value="KYK55954.1"/>
    <property type="molecule type" value="Genomic_DNA"/>
</dbReference>
<keyword evidence="3" id="KW-1185">Reference proteome</keyword>
<feature type="region of interest" description="Disordered" evidence="1">
    <location>
        <begin position="1"/>
        <end position="21"/>
    </location>
</feature>
<accession>A0A151GFU4</accession>
<dbReference type="RefSeq" id="XP_040655306.1">
    <property type="nucleotide sequence ID" value="XM_040805202.1"/>
</dbReference>
<dbReference type="GeneID" id="63720562"/>
<dbReference type="STRING" id="98403.A0A151GFU4"/>
<evidence type="ECO:0000256" key="1">
    <source>
        <dbReference type="SAM" id="MobiDB-lite"/>
    </source>
</evidence>